<dbReference type="FunFam" id="1.10.630.10:FF:000018">
    <property type="entry name" value="Cytochrome P450 monooxygenase"/>
    <property type="match status" value="1"/>
</dbReference>
<dbReference type="CDD" id="cd11030">
    <property type="entry name" value="CYP105-like"/>
    <property type="match status" value="1"/>
</dbReference>
<sequence length="415" mass="45047">MVSENSQVPETDEDAAMAAQAAAMAEAFMPLQRDGFDPIPALGQTRETQPVRKLQFPFGISAWLVTGYAEARKVLGDPAAFSNDFARLTETTGGIASAEQDPGGLGFADPPFHTRMRKALTPEFTMRRLQRLVPRIEEIVDQRLDALQQAGPGADFVEQVAMPVPSLVICELLDVPFPDREDFGRLTGSRFDIFGGVGTGLDAISDSLEYMGELVAQQRADPGEGLLGMLIREHGDDLTDRELAGLADGLLVGGHETTASMLALGTLVLMQAEPEVRASLDDEAATRKIVEELLRYLTVVQMAFPRFAKEDMEVGGVPIAAGEMLLVSLTANDRDPALGPDLERFVADREPVSHFAFGHGIHRCVGAELARMELRIAYPRLFARLPDLQPAVPAGQIAFRDYSVVHGVEALPVTW</sequence>
<dbReference type="Pfam" id="PF00067">
    <property type="entry name" value="p450"/>
    <property type="match status" value="1"/>
</dbReference>
<keyword evidence="6 7" id="KW-0503">Monooxygenase</keyword>
<accession>A0A7K1FNC9</accession>
<keyword evidence="9" id="KW-1185">Reference proteome</keyword>
<comment type="caution">
    <text evidence="8">The sequence shown here is derived from an EMBL/GenBank/DDBJ whole genome shotgun (WGS) entry which is preliminary data.</text>
</comment>
<evidence type="ECO:0000256" key="1">
    <source>
        <dbReference type="ARBA" id="ARBA00010617"/>
    </source>
</evidence>
<evidence type="ECO:0000256" key="4">
    <source>
        <dbReference type="ARBA" id="ARBA00023002"/>
    </source>
</evidence>
<evidence type="ECO:0000256" key="5">
    <source>
        <dbReference type="ARBA" id="ARBA00023004"/>
    </source>
</evidence>
<dbReference type="AlphaFoldDB" id="A0A7K1FNC9"/>
<protein>
    <submittedName>
        <fullName evidence="8">Cytochrome P450</fullName>
    </submittedName>
</protein>
<comment type="similarity">
    <text evidence="1 7">Belongs to the cytochrome P450 family.</text>
</comment>
<organism evidence="8 9">
    <name type="scientific">Nakamurella alba</name>
    <dbReference type="NCBI Taxonomy" id="2665158"/>
    <lineage>
        <taxon>Bacteria</taxon>
        <taxon>Bacillati</taxon>
        <taxon>Actinomycetota</taxon>
        <taxon>Actinomycetes</taxon>
        <taxon>Nakamurellales</taxon>
        <taxon>Nakamurellaceae</taxon>
        <taxon>Nakamurella</taxon>
    </lineage>
</organism>
<dbReference type="PRINTS" id="PR00385">
    <property type="entry name" value="P450"/>
</dbReference>
<keyword evidence="5 7" id="KW-0408">Iron</keyword>
<dbReference type="InterPro" id="IPR036396">
    <property type="entry name" value="Cyt_P450_sf"/>
</dbReference>
<dbReference type="PRINTS" id="PR00359">
    <property type="entry name" value="BP450"/>
</dbReference>
<evidence type="ECO:0000256" key="2">
    <source>
        <dbReference type="ARBA" id="ARBA00022617"/>
    </source>
</evidence>
<dbReference type="SUPFAM" id="SSF48264">
    <property type="entry name" value="Cytochrome P450"/>
    <property type="match status" value="1"/>
</dbReference>
<gene>
    <name evidence="8" type="ORF">GIS00_17220</name>
</gene>
<evidence type="ECO:0000256" key="3">
    <source>
        <dbReference type="ARBA" id="ARBA00022723"/>
    </source>
</evidence>
<dbReference type="PROSITE" id="PS00086">
    <property type="entry name" value="CYTOCHROME_P450"/>
    <property type="match status" value="1"/>
</dbReference>
<dbReference type="GO" id="GO:0016705">
    <property type="term" value="F:oxidoreductase activity, acting on paired donors, with incorporation or reduction of molecular oxygen"/>
    <property type="evidence" value="ECO:0007669"/>
    <property type="project" value="InterPro"/>
</dbReference>
<dbReference type="InterPro" id="IPR001128">
    <property type="entry name" value="Cyt_P450"/>
</dbReference>
<dbReference type="Gene3D" id="1.10.630.10">
    <property type="entry name" value="Cytochrome P450"/>
    <property type="match status" value="1"/>
</dbReference>
<evidence type="ECO:0000313" key="9">
    <source>
        <dbReference type="Proteomes" id="UP000460221"/>
    </source>
</evidence>
<keyword evidence="4 7" id="KW-0560">Oxidoreductase</keyword>
<dbReference type="InterPro" id="IPR002397">
    <property type="entry name" value="Cyt_P450_B"/>
</dbReference>
<dbReference type="PANTHER" id="PTHR46696:SF1">
    <property type="entry name" value="CYTOCHROME P450 YJIB-RELATED"/>
    <property type="match status" value="1"/>
</dbReference>
<dbReference type="EMBL" id="WLYK01000006">
    <property type="protein sequence ID" value="MTD15677.1"/>
    <property type="molecule type" value="Genomic_DNA"/>
</dbReference>
<dbReference type="GO" id="GO:0020037">
    <property type="term" value="F:heme binding"/>
    <property type="evidence" value="ECO:0007669"/>
    <property type="project" value="InterPro"/>
</dbReference>
<dbReference type="RefSeq" id="WP_154769637.1">
    <property type="nucleotide sequence ID" value="NZ_WLYK01000006.1"/>
</dbReference>
<dbReference type="GO" id="GO:0004497">
    <property type="term" value="F:monooxygenase activity"/>
    <property type="evidence" value="ECO:0007669"/>
    <property type="project" value="UniProtKB-KW"/>
</dbReference>
<dbReference type="Proteomes" id="UP000460221">
    <property type="component" value="Unassembled WGS sequence"/>
</dbReference>
<keyword evidence="3 7" id="KW-0479">Metal-binding</keyword>
<keyword evidence="2 7" id="KW-0349">Heme</keyword>
<name>A0A7K1FNC9_9ACTN</name>
<evidence type="ECO:0000256" key="7">
    <source>
        <dbReference type="RuleBase" id="RU000461"/>
    </source>
</evidence>
<evidence type="ECO:0000313" key="8">
    <source>
        <dbReference type="EMBL" id="MTD15677.1"/>
    </source>
</evidence>
<dbReference type="GO" id="GO:0005506">
    <property type="term" value="F:iron ion binding"/>
    <property type="evidence" value="ECO:0007669"/>
    <property type="project" value="InterPro"/>
</dbReference>
<dbReference type="PANTHER" id="PTHR46696">
    <property type="entry name" value="P450, PUTATIVE (EUROFUNG)-RELATED"/>
    <property type="match status" value="1"/>
</dbReference>
<dbReference type="InterPro" id="IPR017972">
    <property type="entry name" value="Cyt_P450_CS"/>
</dbReference>
<reference evidence="8 9" key="1">
    <citation type="submission" date="2019-11" db="EMBL/GenBank/DDBJ databases">
        <authorList>
            <person name="Jiang L.-Q."/>
        </authorList>
    </citation>
    <scope>NUCLEOTIDE SEQUENCE [LARGE SCALE GENOMIC DNA]</scope>
    <source>
        <strain evidence="8 9">YIM 132087</strain>
    </source>
</reference>
<proteinExistence type="inferred from homology"/>
<evidence type="ECO:0000256" key="6">
    <source>
        <dbReference type="ARBA" id="ARBA00023033"/>
    </source>
</evidence>